<sequence length="106" mass="12391">MALRFRPNELDFSKSTLYIPISAPFQQLHIEEIPELEAGITVLLEDLVVNPARPASFGISLSRMEQRHTILLQNHPQIQQLWIRMTDIEEVLQMEIRSFYSWSAKK</sequence>
<keyword evidence="2" id="KW-1185">Reference proteome</keyword>
<accession>A0ABU1P278</accession>
<proteinExistence type="predicted"/>
<name>A0ABU1P278_9BACL</name>
<dbReference type="EMBL" id="JAVDSB010000012">
    <property type="protein sequence ID" value="MDR6553861.1"/>
    <property type="molecule type" value="Genomic_DNA"/>
</dbReference>
<gene>
    <name evidence="1" type="ORF">J2736_005071</name>
</gene>
<organism evidence="1 2">
    <name type="scientific">Paenibacillus qinlingensis</name>
    <dbReference type="NCBI Taxonomy" id="1837343"/>
    <lineage>
        <taxon>Bacteria</taxon>
        <taxon>Bacillati</taxon>
        <taxon>Bacillota</taxon>
        <taxon>Bacilli</taxon>
        <taxon>Bacillales</taxon>
        <taxon>Paenibacillaceae</taxon>
        <taxon>Paenibacillus</taxon>
    </lineage>
</organism>
<dbReference type="RefSeq" id="WP_310501302.1">
    <property type="nucleotide sequence ID" value="NZ_JAVDSB010000012.1"/>
</dbReference>
<evidence type="ECO:0000313" key="1">
    <source>
        <dbReference type="EMBL" id="MDR6553861.1"/>
    </source>
</evidence>
<dbReference type="Proteomes" id="UP001267290">
    <property type="component" value="Unassembled WGS sequence"/>
</dbReference>
<reference evidence="1 2" key="1">
    <citation type="submission" date="2023-07" db="EMBL/GenBank/DDBJ databases">
        <title>Sorghum-associated microbial communities from plants grown in Nebraska, USA.</title>
        <authorList>
            <person name="Schachtman D."/>
        </authorList>
    </citation>
    <scope>NUCLEOTIDE SEQUENCE [LARGE SCALE GENOMIC DNA]</scope>
    <source>
        <strain evidence="1 2">CC258</strain>
    </source>
</reference>
<comment type="caution">
    <text evidence="1">The sequence shown here is derived from an EMBL/GenBank/DDBJ whole genome shotgun (WGS) entry which is preliminary data.</text>
</comment>
<evidence type="ECO:0000313" key="2">
    <source>
        <dbReference type="Proteomes" id="UP001267290"/>
    </source>
</evidence>
<protein>
    <submittedName>
        <fullName evidence="1">Uncharacterized protein</fullName>
    </submittedName>
</protein>